<dbReference type="EMBL" id="VHLH01000006">
    <property type="protein sequence ID" value="TPW30458.1"/>
    <property type="molecule type" value="Genomic_DNA"/>
</dbReference>
<dbReference type="InterPro" id="IPR045057">
    <property type="entry name" value="Gcn5-rel_NAT"/>
</dbReference>
<evidence type="ECO:0000259" key="2">
    <source>
        <dbReference type="PROSITE" id="PS51729"/>
    </source>
</evidence>
<sequence length="500" mass="55345">MKSKIWPELDYLNWRETCAALHLYLQIAGKYRLAHTPWVNHSWHATFYVTSRGWSSSLVPDGPGIEILFDLIDHRVVGQTADGRSADFALEPMTVADFHAQFVEMVKNLGGTLDFDGSPNEIRDPVPFTEDDRDRPYDAEAVTRFFRATVAVDRVFKAFRTSYVGKASPVHLFWGSFDLAVTRFSGRAAPLHPGGVPALPDDVAQEAYDREVSSAGFWPGGGGLDYPAFYSYAYPTPSAFRSASVEPDDAFWSTELSEFVLPYEVVRAAPDPDAALMAFLSSTYEAAADLGGWDRENLECGIGRPRVVRPVRGIENGNAGTAKPMPTEPVRREDGPSKGRYLLEIDGHLAEMTYSHAGVTLLIIDHTEVPGALRGRRIGERLVSQAVVDARENGMAILPLCPFAKAQFERHPEWHDVLHEDLRMSASNEKDSVWLEKWLDAVRDGDATMSQRARSAIERHGGLECATAAARCRGLHLVELTDDKGNVLVAASRHAFRSLC</sequence>
<dbReference type="AlphaFoldDB" id="A0A506UAA7"/>
<feature type="domain" description="N-acetyltransferase" evidence="2">
    <location>
        <begin position="333"/>
        <end position="419"/>
    </location>
</feature>
<dbReference type="InterPro" id="IPR031165">
    <property type="entry name" value="GNAT_YJDJ"/>
</dbReference>
<dbReference type="PANTHER" id="PTHR31435">
    <property type="entry name" value="PROTEIN NATD1"/>
    <property type="match status" value="1"/>
</dbReference>
<dbReference type="Proteomes" id="UP000320314">
    <property type="component" value="Unassembled WGS sequence"/>
</dbReference>
<dbReference type="RefSeq" id="WP_141166019.1">
    <property type="nucleotide sequence ID" value="NZ_VHLH01000006.1"/>
</dbReference>
<organism evidence="3 4">
    <name type="scientific">Pararhizobium mangrovi</name>
    <dbReference type="NCBI Taxonomy" id="2590452"/>
    <lineage>
        <taxon>Bacteria</taxon>
        <taxon>Pseudomonadati</taxon>
        <taxon>Pseudomonadota</taxon>
        <taxon>Alphaproteobacteria</taxon>
        <taxon>Hyphomicrobiales</taxon>
        <taxon>Rhizobiaceae</taxon>
        <taxon>Rhizobium/Agrobacterium group</taxon>
        <taxon>Pararhizobium</taxon>
    </lineage>
</organism>
<protein>
    <submittedName>
        <fullName evidence="3">N-acetyltransferase</fullName>
    </submittedName>
</protein>
<feature type="region of interest" description="Disordered" evidence="1">
    <location>
        <begin position="314"/>
        <end position="336"/>
    </location>
</feature>
<dbReference type="InterPro" id="IPR016181">
    <property type="entry name" value="Acyl_CoA_acyltransferase"/>
</dbReference>
<name>A0A506UAA7_9HYPH</name>
<dbReference type="PROSITE" id="PS51729">
    <property type="entry name" value="GNAT_YJDJ"/>
    <property type="match status" value="1"/>
</dbReference>
<dbReference type="Pfam" id="PF19459">
    <property type="entry name" value="DUF5996"/>
    <property type="match status" value="1"/>
</dbReference>
<proteinExistence type="predicted"/>
<dbReference type="InterPro" id="IPR046038">
    <property type="entry name" value="DUF5996"/>
</dbReference>
<dbReference type="Pfam" id="PF14542">
    <property type="entry name" value="Acetyltransf_CG"/>
    <property type="match status" value="1"/>
</dbReference>
<comment type="caution">
    <text evidence="3">The sequence shown here is derived from an EMBL/GenBank/DDBJ whole genome shotgun (WGS) entry which is preliminary data.</text>
</comment>
<evidence type="ECO:0000256" key="1">
    <source>
        <dbReference type="SAM" id="MobiDB-lite"/>
    </source>
</evidence>
<dbReference type="SUPFAM" id="SSF55729">
    <property type="entry name" value="Acyl-CoA N-acyltransferases (Nat)"/>
    <property type="match status" value="1"/>
</dbReference>
<dbReference type="PANTHER" id="PTHR31435:SF10">
    <property type="entry name" value="BSR4717 PROTEIN"/>
    <property type="match status" value="1"/>
</dbReference>
<keyword evidence="4" id="KW-1185">Reference proteome</keyword>
<reference evidence="3 4" key="1">
    <citation type="submission" date="2019-06" db="EMBL/GenBank/DDBJ databases">
        <authorList>
            <person name="Li M."/>
        </authorList>
    </citation>
    <scope>NUCLEOTIDE SEQUENCE [LARGE SCALE GENOMIC DNA]</scope>
    <source>
        <strain evidence="3 4">BGMRC6574</strain>
    </source>
</reference>
<gene>
    <name evidence="3" type="ORF">FJU11_05480</name>
</gene>
<evidence type="ECO:0000313" key="4">
    <source>
        <dbReference type="Proteomes" id="UP000320314"/>
    </source>
</evidence>
<accession>A0A506UAA7</accession>
<evidence type="ECO:0000313" key="3">
    <source>
        <dbReference type="EMBL" id="TPW30458.1"/>
    </source>
</evidence>
<keyword evidence="3" id="KW-0808">Transferase</keyword>
<dbReference type="OrthoDB" id="9800945at2"/>
<dbReference type="Gene3D" id="3.40.630.30">
    <property type="match status" value="1"/>
</dbReference>
<dbReference type="GO" id="GO:0016740">
    <property type="term" value="F:transferase activity"/>
    <property type="evidence" value="ECO:0007669"/>
    <property type="project" value="UniProtKB-KW"/>
</dbReference>